<dbReference type="InterPro" id="IPR014917">
    <property type="entry name" value="DUF1800"/>
</dbReference>
<dbReference type="Proteomes" id="UP000092967">
    <property type="component" value="Chromosome"/>
</dbReference>
<sequence length="455" mass="53511">MNKKHLIHLYNRVGFGILPKDLDELSRFSLDENIQHLLKKSKPITPLVVNTSTLQEIIALKNTDEKKRMLQKENRRLLADLNSEWYHQLNHSTELLRDKMTLFWANHFVCAENDILQTQQYLLVLKKNALGNFRDFVLEISKNPMMNKYLNNKQNKKEHPNENYARELMELFTLGNGHYTEKDIKESARAFTGWSSNKTKFVFRKNIHDFGTKTFLGKTGKFDGTDIIDIILEQPQCALFISEKIYKEFVNPTPNAKHITQMAKVFRKNYNISELMEFVLTADWFYEDKNINVKIKSPVELLVGIQKVIPYTFKKDRYFQYLQFNLGQKLLYPPNVAGWPGNKQWIDANTIMLRLKLASTIAQQKEIELEPEVAFEDDFETFNKRKKNKNKLLFTTVDWKEFNQQIKNTNASDWQEVLIGSNLNQNTLDLIKKINTNNIKEFCIALMSLPEYQMC</sequence>
<dbReference type="STRING" id="1790137.AXE80_10450"/>
<evidence type="ECO:0008006" key="3">
    <source>
        <dbReference type="Google" id="ProtNLM"/>
    </source>
</evidence>
<accession>A0A1B1Y7C6</accession>
<reference evidence="1 2" key="1">
    <citation type="submission" date="2016-02" db="EMBL/GenBank/DDBJ databases">
        <authorList>
            <person name="Wen L."/>
            <person name="He K."/>
            <person name="Yang H."/>
        </authorList>
    </citation>
    <scope>NUCLEOTIDE SEQUENCE [LARGE SCALE GENOMIC DNA]</scope>
    <source>
        <strain evidence="1 2">CZ1127</strain>
    </source>
</reference>
<organism evidence="1 2">
    <name type="scientific">Wenyingzhuangia fucanilytica</name>
    <dbReference type="NCBI Taxonomy" id="1790137"/>
    <lineage>
        <taxon>Bacteria</taxon>
        <taxon>Pseudomonadati</taxon>
        <taxon>Bacteroidota</taxon>
        <taxon>Flavobacteriia</taxon>
        <taxon>Flavobacteriales</taxon>
        <taxon>Flavobacteriaceae</taxon>
        <taxon>Wenyingzhuangia</taxon>
    </lineage>
</organism>
<name>A0A1B1Y7C6_9FLAO</name>
<evidence type="ECO:0000313" key="2">
    <source>
        <dbReference type="Proteomes" id="UP000092967"/>
    </source>
</evidence>
<dbReference type="KEGG" id="wfu:AXE80_10450"/>
<keyword evidence="2" id="KW-1185">Reference proteome</keyword>
<dbReference type="RefSeq" id="WP_068827037.1">
    <property type="nucleotide sequence ID" value="NZ_CP014224.1"/>
</dbReference>
<dbReference type="EMBL" id="CP014224">
    <property type="protein sequence ID" value="ANW96666.1"/>
    <property type="molecule type" value="Genomic_DNA"/>
</dbReference>
<evidence type="ECO:0000313" key="1">
    <source>
        <dbReference type="EMBL" id="ANW96666.1"/>
    </source>
</evidence>
<proteinExistence type="predicted"/>
<dbReference type="Pfam" id="PF08811">
    <property type="entry name" value="DUF1800"/>
    <property type="match status" value="1"/>
</dbReference>
<dbReference type="AlphaFoldDB" id="A0A1B1Y7C6"/>
<dbReference type="OrthoDB" id="9772295at2"/>
<protein>
    <recommendedName>
        <fullName evidence="3">DUF1800 domain-containing protein</fullName>
    </recommendedName>
</protein>
<gene>
    <name evidence="1" type="ORF">AXE80_10450</name>
</gene>